<dbReference type="Gene3D" id="3.40.50.2300">
    <property type="match status" value="2"/>
</dbReference>
<protein>
    <submittedName>
        <fullName evidence="6">LacI family DNA-binding transcriptional regulator</fullName>
    </submittedName>
</protein>
<dbReference type="Pfam" id="PF00356">
    <property type="entry name" value="LacI"/>
    <property type="match status" value="1"/>
</dbReference>
<dbReference type="SUPFAM" id="SSF53822">
    <property type="entry name" value="Periplasmic binding protein-like I"/>
    <property type="match status" value="1"/>
</dbReference>
<keyword evidence="7" id="KW-1185">Reference proteome</keyword>
<dbReference type="Pfam" id="PF13377">
    <property type="entry name" value="Peripla_BP_3"/>
    <property type="match status" value="1"/>
</dbReference>
<evidence type="ECO:0000256" key="3">
    <source>
        <dbReference type="ARBA" id="ARBA00023163"/>
    </source>
</evidence>
<dbReference type="InterPro" id="IPR014347">
    <property type="entry name" value="Tautomerase/MIF_sf"/>
</dbReference>
<dbReference type="InterPro" id="IPR046335">
    <property type="entry name" value="LacI/GalR-like_sensor"/>
</dbReference>
<organism evidence="6 7">
    <name type="scientific">Microbacterium lushaniae</name>
    <dbReference type="NCBI Taxonomy" id="2614639"/>
    <lineage>
        <taxon>Bacteria</taxon>
        <taxon>Bacillati</taxon>
        <taxon>Actinomycetota</taxon>
        <taxon>Actinomycetes</taxon>
        <taxon>Micrococcales</taxon>
        <taxon>Microbacteriaceae</taxon>
        <taxon>Microbacterium</taxon>
    </lineage>
</organism>
<feature type="region of interest" description="Disordered" evidence="4">
    <location>
        <begin position="324"/>
        <end position="351"/>
    </location>
</feature>
<evidence type="ECO:0000256" key="4">
    <source>
        <dbReference type="SAM" id="MobiDB-lite"/>
    </source>
</evidence>
<evidence type="ECO:0000259" key="5">
    <source>
        <dbReference type="PROSITE" id="PS50932"/>
    </source>
</evidence>
<dbReference type="KEGG" id="mlz:F6J85_03570"/>
<keyword evidence="1" id="KW-0805">Transcription regulation</keyword>
<dbReference type="PANTHER" id="PTHR30146">
    <property type="entry name" value="LACI-RELATED TRANSCRIPTIONAL REPRESSOR"/>
    <property type="match status" value="1"/>
</dbReference>
<dbReference type="InterPro" id="IPR037479">
    <property type="entry name" value="Tauto_MSAD"/>
</dbReference>
<dbReference type="CDD" id="cd01392">
    <property type="entry name" value="HTH_LacI"/>
    <property type="match status" value="1"/>
</dbReference>
<dbReference type="SUPFAM" id="SSF47413">
    <property type="entry name" value="lambda repressor-like DNA-binding domains"/>
    <property type="match status" value="1"/>
</dbReference>
<keyword evidence="2 6" id="KW-0238">DNA-binding</keyword>
<feature type="domain" description="HTH lacI-type" evidence="5">
    <location>
        <begin position="6"/>
        <end position="60"/>
    </location>
</feature>
<dbReference type="PROSITE" id="PS50932">
    <property type="entry name" value="HTH_LACI_2"/>
    <property type="match status" value="1"/>
</dbReference>
<dbReference type="GO" id="GO:0003700">
    <property type="term" value="F:DNA-binding transcription factor activity"/>
    <property type="evidence" value="ECO:0007669"/>
    <property type="project" value="TreeGrafter"/>
</dbReference>
<proteinExistence type="predicted"/>
<dbReference type="AlphaFoldDB" id="A0A5J6L1G9"/>
<dbReference type="SMART" id="SM00354">
    <property type="entry name" value="HTH_LACI"/>
    <property type="match status" value="1"/>
</dbReference>
<dbReference type="CDD" id="cd06267">
    <property type="entry name" value="PBP1_LacI_sugar_binding-like"/>
    <property type="match status" value="1"/>
</dbReference>
<reference evidence="7" key="1">
    <citation type="submission" date="2019-09" db="EMBL/GenBank/DDBJ databases">
        <title>Mumia zhuanghuii sp. nov. isolated from the intestinal contents of plateau pika (Ochotona curzoniae) in the Qinghai-Tibet plateau of China.</title>
        <authorList>
            <person name="Tian Z."/>
        </authorList>
    </citation>
    <scope>NUCLEOTIDE SEQUENCE [LARGE SCALE GENOMIC DNA]</scope>
    <source>
        <strain evidence="7">L-031</strain>
    </source>
</reference>
<dbReference type="EMBL" id="CP044232">
    <property type="protein sequence ID" value="QEW02266.1"/>
    <property type="molecule type" value="Genomic_DNA"/>
</dbReference>
<dbReference type="Proteomes" id="UP000325516">
    <property type="component" value="Chromosome"/>
</dbReference>
<evidence type="ECO:0000313" key="6">
    <source>
        <dbReference type="EMBL" id="QEW02266.1"/>
    </source>
</evidence>
<dbReference type="InterPro" id="IPR000843">
    <property type="entry name" value="HTH_LacI"/>
</dbReference>
<dbReference type="Gene3D" id="3.30.429.10">
    <property type="entry name" value="Macrophage Migration Inhibitory Factor"/>
    <property type="match status" value="1"/>
</dbReference>
<dbReference type="Pfam" id="PF14552">
    <property type="entry name" value="Tautomerase_2"/>
    <property type="match status" value="1"/>
</dbReference>
<dbReference type="InterPro" id="IPR028082">
    <property type="entry name" value="Peripla_BP_I"/>
</dbReference>
<evidence type="ECO:0000313" key="7">
    <source>
        <dbReference type="Proteomes" id="UP000325516"/>
    </source>
</evidence>
<name>A0A5J6L1G9_9MICO</name>
<accession>A0A5J6L1G9</accession>
<dbReference type="GO" id="GO:0000976">
    <property type="term" value="F:transcription cis-regulatory region binding"/>
    <property type="evidence" value="ECO:0007669"/>
    <property type="project" value="TreeGrafter"/>
</dbReference>
<sequence>MANGRPTIYDVAKAAGVSKSLVSLVLRGAGGVSAASREAVQRAIRDLDYRPSRAAAALAAGRTRLVGVLIDDYANPWFVDLLRGLDEVLSPDGYRLSVVDTATAAGVEDPVEGLLSMRADGIIVARDVPHVLLGDAAPPFVIAGTRADVPDGVDAVGNDDVLGARLATEYLLGLGHREIGHLSVVGGAGQTRRESFLAAMGDAGALARATAYRGPATERAGYDGSLALLREHPGVTAIFAANDVMAIGALGAARELGRDVPGDLSIVGYDNTALAQTRLIDLTTVDDDSVGVGREAGKLLRARLAGEDPVDVRRTLEPSLVVRGTTAPPRLKPSPRDCTPPAKPRHKAAVSPVGCTLAGKRPEASAGNVDTRGNVHMIGQSLSKGGPMPLVRIDHSDARTNPREIATAIHDAIVEVYGIPERDRFQVITARPAATIIAEDAGLGFDRTDPVVIQIFTQRGRTDEAKQRLYAEIAARLEAVGVAGEDVFIGYVENGPQDWSFGFGRAQYLTGELAVPAPASEKE</sequence>
<evidence type="ECO:0000256" key="1">
    <source>
        <dbReference type="ARBA" id="ARBA00023015"/>
    </source>
</evidence>
<dbReference type="Gene3D" id="1.10.260.40">
    <property type="entry name" value="lambda repressor-like DNA-binding domains"/>
    <property type="match status" value="1"/>
</dbReference>
<evidence type="ECO:0000256" key="2">
    <source>
        <dbReference type="ARBA" id="ARBA00023125"/>
    </source>
</evidence>
<dbReference type="SUPFAM" id="SSF55331">
    <property type="entry name" value="Tautomerase/MIF"/>
    <property type="match status" value="1"/>
</dbReference>
<gene>
    <name evidence="6" type="ORF">F6J85_03570</name>
</gene>
<dbReference type="PANTHER" id="PTHR30146:SF138">
    <property type="entry name" value="TRANSCRIPTIONAL REGULATORY PROTEIN"/>
    <property type="match status" value="1"/>
</dbReference>
<keyword evidence="3" id="KW-0804">Transcription</keyword>
<dbReference type="InterPro" id="IPR010982">
    <property type="entry name" value="Lambda_DNA-bd_dom_sf"/>
</dbReference>